<dbReference type="RefSeq" id="WP_134000108.1">
    <property type="nucleotide sequence ID" value="NZ_SODV01000002.1"/>
</dbReference>
<sequence>MAKFVLKNIGTIKGIQQTKQLVIVEESADIEKIQAEINKTELNGGEAEIPGIFDAYRESLEKKYDSPFRRLLTIMERVANNQPVPADKFKDVTPQGELVKEFEFKYQDLRVYAIKIPNGKLILLGGYKNQQKSDFTRFRSVKTKFLKQHEKK</sequence>
<keyword evidence="2" id="KW-1185">Reference proteome</keyword>
<name>A0A4R8DJU8_9BACT</name>
<comment type="caution">
    <text evidence="1">The sequence shown here is derived from an EMBL/GenBank/DDBJ whole genome shotgun (WGS) entry which is preliminary data.</text>
</comment>
<accession>A0A4R8DJU8</accession>
<dbReference type="Proteomes" id="UP000294498">
    <property type="component" value="Unassembled WGS sequence"/>
</dbReference>
<gene>
    <name evidence="1" type="ORF">EDB95_5445</name>
</gene>
<reference evidence="1 2" key="1">
    <citation type="submission" date="2019-03" db="EMBL/GenBank/DDBJ databases">
        <title>Genomic Encyclopedia of Type Strains, Phase IV (KMG-IV): sequencing the most valuable type-strain genomes for metagenomic binning, comparative biology and taxonomic classification.</title>
        <authorList>
            <person name="Goeker M."/>
        </authorList>
    </citation>
    <scope>NUCLEOTIDE SEQUENCE [LARGE SCALE GENOMIC DNA]</scope>
    <source>
        <strain evidence="1 2">DSM 100059</strain>
    </source>
</reference>
<dbReference type="EMBL" id="SODV01000002">
    <property type="protein sequence ID" value="TDW97594.1"/>
    <property type="molecule type" value="Genomic_DNA"/>
</dbReference>
<protein>
    <recommendedName>
        <fullName evidence="3">Phage derived Gp49-like protein DUF891</fullName>
    </recommendedName>
</protein>
<organism evidence="1 2">
    <name type="scientific">Dinghuibacter silviterrae</name>
    <dbReference type="NCBI Taxonomy" id="1539049"/>
    <lineage>
        <taxon>Bacteria</taxon>
        <taxon>Pseudomonadati</taxon>
        <taxon>Bacteroidota</taxon>
        <taxon>Chitinophagia</taxon>
        <taxon>Chitinophagales</taxon>
        <taxon>Chitinophagaceae</taxon>
        <taxon>Dinghuibacter</taxon>
    </lineage>
</organism>
<evidence type="ECO:0008006" key="3">
    <source>
        <dbReference type="Google" id="ProtNLM"/>
    </source>
</evidence>
<evidence type="ECO:0000313" key="2">
    <source>
        <dbReference type="Proteomes" id="UP000294498"/>
    </source>
</evidence>
<proteinExistence type="predicted"/>
<dbReference type="OrthoDB" id="981361at2"/>
<evidence type="ECO:0000313" key="1">
    <source>
        <dbReference type="EMBL" id="TDW97594.1"/>
    </source>
</evidence>
<dbReference type="AlphaFoldDB" id="A0A4R8DJU8"/>